<dbReference type="Gene3D" id="3.40.630.30">
    <property type="match status" value="1"/>
</dbReference>
<feature type="domain" description="N-acetyltransferase" evidence="1">
    <location>
        <begin position="126"/>
        <end position="263"/>
    </location>
</feature>
<keyword evidence="3" id="KW-1185">Reference proteome</keyword>
<dbReference type="InterPro" id="IPR038740">
    <property type="entry name" value="BioF2-like_GNAT_dom"/>
</dbReference>
<dbReference type="InterPro" id="IPR000182">
    <property type="entry name" value="GNAT_dom"/>
</dbReference>
<dbReference type="SUPFAM" id="SSF55729">
    <property type="entry name" value="Acyl-CoA N-acyltransferases (Nat)"/>
    <property type="match status" value="1"/>
</dbReference>
<name>A0A3E0WU34_9GAMM</name>
<dbReference type="AlphaFoldDB" id="A0A3E0WU34"/>
<gene>
    <name evidence="2" type="ORF">CAL65_11015</name>
</gene>
<dbReference type="PROSITE" id="PS51186">
    <property type="entry name" value="GNAT"/>
    <property type="match status" value="1"/>
</dbReference>
<dbReference type="GO" id="GO:0016747">
    <property type="term" value="F:acyltransferase activity, transferring groups other than amino-acyl groups"/>
    <property type="evidence" value="ECO:0007669"/>
    <property type="project" value="InterPro"/>
</dbReference>
<organism evidence="2 3">
    <name type="scientific">Alkalilimnicola ehrlichii</name>
    <dbReference type="NCBI Taxonomy" id="351052"/>
    <lineage>
        <taxon>Bacteria</taxon>
        <taxon>Pseudomonadati</taxon>
        <taxon>Pseudomonadota</taxon>
        <taxon>Gammaproteobacteria</taxon>
        <taxon>Chromatiales</taxon>
        <taxon>Ectothiorhodospiraceae</taxon>
        <taxon>Alkalilimnicola</taxon>
    </lineage>
</organism>
<reference evidence="3" key="1">
    <citation type="submission" date="2017-05" db="EMBL/GenBank/DDBJ databases">
        <authorList>
            <person name="Sharma S."/>
            <person name="Sidhu C."/>
            <person name="Pinnaka A.K."/>
        </authorList>
    </citation>
    <scope>NUCLEOTIDE SEQUENCE [LARGE SCALE GENOMIC DNA]</scope>
    <source>
        <strain evidence="3">AK93</strain>
    </source>
</reference>
<accession>A0A3E0WU34</accession>
<dbReference type="Pfam" id="PF13480">
    <property type="entry name" value="Acetyltransf_6"/>
    <property type="match status" value="1"/>
</dbReference>
<comment type="caution">
    <text evidence="2">The sequence shown here is derived from an EMBL/GenBank/DDBJ whole genome shotgun (WGS) entry which is preliminary data.</text>
</comment>
<protein>
    <recommendedName>
        <fullName evidence="1">N-acetyltransferase domain-containing protein</fullName>
    </recommendedName>
</protein>
<evidence type="ECO:0000313" key="3">
    <source>
        <dbReference type="Proteomes" id="UP000256763"/>
    </source>
</evidence>
<dbReference type="Proteomes" id="UP000256763">
    <property type="component" value="Unassembled WGS sequence"/>
</dbReference>
<evidence type="ECO:0000259" key="1">
    <source>
        <dbReference type="PROSITE" id="PS51186"/>
    </source>
</evidence>
<dbReference type="CDD" id="cd04301">
    <property type="entry name" value="NAT_SF"/>
    <property type="match status" value="1"/>
</dbReference>
<dbReference type="InterPro" id="IPR016181">
    <property type="entry name" value="Acyl_CoA_acyltransferase"/>
</dbReference>
<evidence type="ECO:0000313" key="2">
    <source>
        <dbReference type="EMBL" id="RFA36494.1"/>
    </source>
</evidence>
<sequence length="263" mass="28983">MDATSDAAALLADENLVESFRQHADWQACVAYREDDGVLLMAGNTPFPILYRNCALRLDATLRPNDAFAQAERFFAAHRRHYSFITRGKDKGLEPVLREAGFVERVASPCMLIEKPAVEPTPPAGVRVERFATTQHVADAVSVCMKAYALLDLPGEEVAAFFEYPERLLTRNVTGFVAYRNDMPLATALTLHSGQSAGVYWVGTTPEAQRQGLAGLCTALATNAGFARGAKVVTLQATSFGAPVYRRLGYKVYDEFKFFMRSE</sequence>
<dbReference type="EMBL" id="NFZW01000009">
    <property type="protein sequence ID" value="RFA36494.1"/>
    <property type="molecule type" value="Genomic_DNA"/>
</dbReference>
<proteinExistence type="predicted"/>